<evidence type="ECO:0000256" key="3">
    <source>
        <dbReference type="ARBA" id="ARBA00022763"/>
    </source>
</evidence>
<keyword evidence="5" id="KW-0234">DNA repair</keyword>
<keyword evidence="8" id="KW-1185">Reference proteome</keyword>
<dbReference type="PANTHER" id="PTHR10150:SF0">
    <property type="entry name" value="DNA REPAIR ENDONUCLEASE XPF"/>
    <property type="match status" value="1"/>
</dbReference>
<dbReference type="EMBL" id="JAEHOE010000112">
    <property type="protein sequence ID" value="KAG2486457.1"/>
    <property type="molecule type" value="Genomic_DNA"/>
</dbReference>
<dbReference type="GO" id="GO:0003697">
    <property type="term" value="F:single-stranded DNA binding"/>
    <property type="evidence" value="ECO:0007669"/>
    <property type="project" value="TreeGrafter"/>
</dbReference>
<dbReference type="PANTHER" id="PTHR10150">
    <property type="entry name" value="DNA REPAIR ENDONUCLEASE XPF"/>
    <property type="match status" value="1"/>
</dbReference>
<evidence type="ECO:0000256" key="1">
    <source>
        <dbReference type="ARBA" id="ARBA00022722"/>
    </source>
</evidence>
<feature type="compositionally biased region" description="Pro residues" evidence="6">
    <location>
        <begin position="66"/>
        <end position="76"/>
    </location>
</feature>
<dbReference type="GO" id="GO:1901255">
    <property type="term" value="P:nucleotide-excision repair involved in interstrand cross-link repair"/>
    <property type="evidence" value="ECO:0007669"/>
    <property type="project" value="TreeGrafter"/>
</dbReference>
<proteinExistence type="predicted"/>
<evidence type="ECO:0000256" key="4">
    <source>
        <dbReference type="ARBA" id="ARBA00022801"/>
    </source>
</evidence>
<dbReference type="Gene3D" id="1.10.150.20">
    <property type="entry name" value="5' to 3' exonuclease, C-terminal subdomain"/>
    <property type="match status" value="1"/>
</dbReference>
<keyword evidence="3" id="KW-0227">DNA damage</keyword>
<comment type="caution">
    <text evidence="7">The sequence shown here is derived from an EMBL/GenBank/DDBJ whole genome shotgun (WGS) entry which is preliminary data.</text>
</comment>
<dbReference type="GO" id="GO:0000724">
    <property type="term" value="P:double-strand break repair via homologous recombination"/>
    <property type="evidence" value="ECO:0007669"/>
    <property type="project" value="TreeGrafter"/>
</dbReference>
<name>A0A835XN91_9CHLO</name>
<evidence type="ECO:0000256" key="5">
    <source>
        <dbReference type="ARBA" id="ARBA00023204"/>
    </source>
</evidence>
<sequence length="425" mass="44062">MVSHKSKCSAPPAGGAALAGGVGRASLVGMAGAAVLANAGRHAAWLQALVEGEEGGGKGEGADPDPAQPPPAPKPPHAGTSSPPEGSRPPSGAVAAAVALALSNARRRGEAWGSYKPKGQKERCRWLPHELEVVVEAVRTLPDRCTKADYLPVLSRLGWASNARTHKRLRNKVAELRARMSHGGDPGEVLSLKPRTRDSSVSYKAWAIKALEALPDGQGTLDEIAQFLLADCVVGPKMDRRPSVKLKTVPKWRCALSMALNGKNGLLSTGQKRGGRVVYRYDAQADEGSRAKRTSRRGQPGLPLLWSRSPSATAELFASPQSGEDPPDPPAAALVGVPLGPDGAPLPGAAGAAGGGPAESLVNQAAVELLRRLPGVTDSTFRPLMAAAPSLAALAAMPLSALEGVMGARGAKMLRNFLDAPRPRL</sequence>
<evidence type="ECO:0000256" key="2">
    <source>
        <dbReference type="ARBA" id="ARBA00022759"/>
    </source>
</evidence>
<gene>
    <name evidence="7" type="ORF">HYH03_014904</name>
</gene>
<dbReference type="GO" id="GO:0003684">
    <property type="term" value="F:damaged DNA binding"/>
    <property type="evidence" value="ECO:0007669"/>
    <property type="project" value="TreeGrafter"/>
</dbReference>
<feature type="region of interest" description="Disordered" evidence="6">
    <location>
        <begin position="53"/>
        <end position="94"/>
    </location>
</feature>
<keyword evidence="4" id="KW-0378">Hydrolase</keyword>
<evidence type="ECO:0000313" key="7">
    <source>
        <dbReference type="EMBL" id="KAG2486457.1"/>
    </source>
</evidence>
<organism evidence="7 8">
    <name type="scientific">Edaphochlamys debaryana</name>
    <dbReference type="NCBI Taxonomy" id="47281"/>
    <lineage>
        <taxon>Eukaryota</taxon>
        <taxon>Viridiplantae</taxon>
        <taxon>Chlorophyta</taxon>
        <taxon>core chlorophytes</taxon>
        <taxon>Chlorophyceae</taxon>
        <taxon>CS clade</taxon>
        <taxon>Chlamydomonadales</taxon>
        <taxon>Chlamydomonadales incertae sedis</taxon>
        <taxon>Edaphochlamys</taxon>
    </lineage>
</organism>
<dbReference type="InterPro" id="IPR010994">
    <property type="entry name" value="RuvA_2-like"/>
</dbReference>
<feature type="compositionally biased region" description="Low complexity" evidence="6">
    <location>
        <begin position="77"/>
        <end position="94"/>
    </location>
</feature>
<dbReference type="OrthoDB" id="546213at2759"/>
<keyword evidence="2" id="KW-0255">Endonuclease</keyword>
<dbReference type="SUPFAM" id="SSF47781">
    <property type="entry name" value="RuvA domain 2-like"/>
    <property type="match status" value="1"/>
</dbReference>
<protein>
    <submittedName>
        <fullName evidence="7">Uncharacterized protein</fullName>
    </submittedName>
</protein>
<dbReference type="AlphaFoldDB" id="A0A835XN91"/>
<dbReference type="Proteomes" id="UP000612055">
    <property type="component" value="Unassembled WGS sequence"/>
</dbReference>
<feature type="region of interest" description="Disordered" evidence="6">
    <location>
        <begin position="284"/>
        <end position="340"/>
    </location>
</feature>
<evidence type="ECO:0000256" key="6">
    <source>
        <dbReference type="SAM" id="MobiDB-lite"/>
    </source>
</evidence>
<dbReference type="GO" id="GO:0000014">
    <property type="term" value="F:single-stranded DNA endodeoxyribonuclease activity"/>
    <property type="evidence" value="ECO:0007669"/>
    <property type="project" value="TreeGrafter"/>
</dbReference>
<accession>A0A835XN91</accession>
<evidence type="ECO:0000313" key="8">
    <source>
        <dbReference type="Proteomes" id="UP000612055"/>
    </source>
</evidence>
<dbReference type="GO" id="GO:0000712">
    <property type="term" value="P:resolution of meiotic recombination intermediates"/>
    <property type="evidence" value="ECO:0007669"/>
    <property type="project" value="TreeGrafter"/>
</dbReference>
<reference evidence="7" key="1">
    <citation type="journal article" date="2020" name="bioRxiv">
        <title>Comparative genomics of Chlamydomonas.</title>
        <authorList>
            <person name="Craig R.J."/>
            <person name="Hasan A.R."/>
            <person name="Ness R.W."/>
            <person name="Keightley P.D."/>
        </authorList>
    </citation>
    <scope>NUCLEOTIDE SEQUENCE</scope>
    <source>
        <strain evidence="7">CCAP 11/70</strain>
    </source>
</reference>
<dbReference type="GO" id="GO:0000110">
    <property type="term" value="C:nucleotide-excision repair factor 1 complex"/>
    <property type="evidence" value="ECO:0007669"/>
    <property type="project" value="TreeGrafter"/>
</dbReference>
<keyword evidence="1" id="KW-0540">Nuclease</keyword>